<dbReference type="PROSITE" id="PS51257">
    <property type="entry name" value="PROKAR_LIPOPROTEIN"/>
    <property type="match status" value="1"/>
</dbReference>
<sequence>MMRRAALLLATALLAGCGGTRQRVATLPAPGQTYTADGKLVRITGLTALPPPTGAAGAGAGAGGATAADAQPVPPQYQYLYGSAEAAALSRQAFRALVAYATYRRAAGDSVVLAPGATLAAPRWQACDGKPRAAVFDADETVLLNLGVEALAARHPSAPFDPAQWARWERTGAKAVAPVPGAVEAFAALRAAGIAVIINSNRGAATAAGTVAALKAAGLGDFTPGGDLLLRDGPSGKDARRNAIAARYCVVAMAGDQLGDFSDLFAGPSAAARRALAEGEGIAAMWGNGWFVLPNPVYGSGLSGGFADVFPADKRWSDTP</sequence>
<dbReference type="Proteomes" id="UP001367771">
    <property type="component" value="Unassembled WGS sequence"/>
</dbReference>
<dbReference type="PANTHER" id="PTHR31284:SF10">
    <property type="entry name" value="ACID PHOSPHATASE-LIKE PROTEIN"/>
    <property type="match status" value="1"/>
</dbReference>
<dbReference type="InterPro" id="IPR006423">
    <property type="entry name" value="Lipo_e_P4"/>
</dbReference>
<comment type="caution">
    <text evidence="3">The sequence shown here is derived from an EMBL/GenBank/DDBJ whole genome shotgun (WGS) entry which is preliminary data.</text>
</comment>
<proteinExistence type="predicted"/>
<evidence type="ECO:0000256" key="1">
    <source>
        <dbReference type="ARBA" id="ARBA00022729"/>
    </source>
</evidence>
<dbReference type="RefSeq" id="WP_373276457.1">
    <property type="nucleotide sequence ID" value="NZ_JBBBDM010000002.1"/>
</dbReference>
<gene>
    <name evidence="3" type="ORF">V8201_04040</name>
</gene>
<dbReference type="SFLD" id="SFLDG01125">
    <property type="entry name" value="C1.1:_Acid_Phosphatase_Like"/>
    <property type="match status" value="1"/>
</dbReference>
<dbReference type="Pfam" id="PF03767">
    <property type="entry name" value="Acid_phosphat_B"/>
    <property type="match status" value="1"/>
</dbReference>
<dbReference type="SUPFAM" id="SSF56784">
    <property type="entry name" value="HAD-like"/>
    <property type="match status" value="1"/>
</dbReference>
<protein>
    <submittedName>
        <fullName evidence="3">HAD family acid phosphatase</fullName>
    </submittedName>
</protein>
<dbReference type="InterPro" id="IPR036412">
    <property type="entry name" value="HAD-like_sf"/>
</dbReference>
<evidence type="ECO:0000313" key="3">
    <source>
        <dbReference type="EMBL" id="MEI5686245.1"/>
    </source>
</evidence>
<dbReference type="SFLD" id="SFLDS00003">
    <property type="entry name" value="Haloacid_Dehalogenase"/>
    <property type="match status" value="1"/>
</dbReference>
<keyword evidence="4" id="KW-1185">Reference proteome</keyword>
<keyword evidence="1 2" id="KW-0732">Signal</keyword>
<reference evidence="3 4" key="1">
    <citation type="journal article" date="2013" name="Int. J. Syst. Evol. Microbiol.">
        <title>Sphingomonas kyungheensis sp. nov., a bacterium with ginsenoside-converting activity isolated from soil of a ginseng field.</title>
        <authorList>
            <person name="Son H.M."/>
            <person name="Yang J.E."/>
            <person name="Park Y."/>
            <person name="Han C.K."/>
            <person name="Kim S.G."/>
            <person name="Kook M."/>
            <person name="Yi T.H."/>
        </authorList>
    </citation>
    <scope>NUCLEOTIDE SEQUENCE [LARGE SCALE GENOMIC DNA]</scope>
    <source>
        <strain evidence="3 4">LMG 26582</strain>
    </source>
</reference>
<dbReference type="InterPro" id="IPR005519">
    <property type="entry name" value="Acid_phosphat_B-like"/>
</dbReference>
<accession>A0ABU8H0H3</accession>
<evidence type="ECO:0000313" key="4">
    <source>
        <dbReference type="Proteomes" id="UP001367771"/>
    </source>
</evidence>
<organism evidence="3 4">
    <name type="scientific">Sphingomonas kyungheensis</name>
    <dbReference type="NCBI Taxonomy" id="1069987"/>
    <lineage>
        <taxon>Bacteria</taxon>
        <taxon>Pseudomonadati</taxon>
        <taxon>Pseudomonadota</taxon>
        <taxon>Alphaproteobacteria</taxon>
        <taxon>Sphingomonadales</taxon>
        <taxon>Sphingomonadaceae</taxon>
        <taxon>Sphingomonas</taxon>
    </lineage>
</organism>
<dbReference type="EMBL" id="JBBBDM010000002">
    <property type="protein sequence ID" value="MEI5686245.1"/>
    <property type="molecule type" value="Genomic_DNA"/>
</dbReference>
<evidence type="ECO:0000256" key="2">
    <source>
        <dbReference type="SAM" id="SignalP"/>
    </source>
</evidence>
<dbReference type="InterPro" id="IPR023214">
    <property type="entry name" value="HAD_sf"/>
</dbReference>
<dbReference type="Gene3D" id="3.40.50.1000">
    <property type="entry name" value="HAD superfamily/HAD-like"/>
    <property type="match status" value="1"/>
</dbReference>
<dbReference type="PANTHER" id="PTHR31284">
    <property type="entry name" value="ACID PHOSPHATASE-LIKE PROTEIN"/>
    <property type="match status" value="1"/>
</dbReference>
<feature type="chain" id="PRO_5046669769" evidence="2">
    <location>
        <begin position="16"/>
        <end position="320"/>
    </location>
</feature>
<name>A0ABU8H0H3_9SPHN</name>
<feature type="signal peptide" evidence="2">
    <location>
        <begin position="1"/>
        <end position="15"/>
    </location>
</feature>